<dbReference type="PROSITE" id="PS00161">
    <property type="entry name" value="ISOCITRATE_LYASE"/>
    <property type="match status" value="1"/>
</dbReference>
<evidence type="ECO:0000256" key="1">
    <source>
        <dbReference type="ARBA" id="ARBA00001946"/>
    </source>
</evidence>
<evidence type="ECO:0000256" key="2">
    <source>
        <dbReference type="ARBA" id="ARBA00009282"/>
    </source>
</evidence>
<comment type="cofactor">
    <cofactor evidence="1">
        <name>Mg(2+)</name>
        <dbReference type="ChEBI" id="CHEBI:18420"/>
    </cofactor>
</comment>
<dbReference type="Proteomes" id="UP000240880">
    <property type="component" value="Unassembled WGS sequence"/>
</dbReference>
<comment type="similarity">
    <text evidence="2 6">Belongs to the isocitrate lyase/PEP mutase superfamily. Methylisocitrate lyase family.</text>
</comment>
<reference evidence="7 8" key="1">
    <citation type="submission" date="2017-04" db="EMBL/GenBank/DDBJ databases">
        <title>Novel microbial lineages endemic to geothermal iron-oxide mats fill important gaps in the evolutionary history of Archaea.</title>
        <authorList>
            <person name="Jay Z.J."/>
            <person name="Beam J.P."/>
            <person name="Dlakic M."/>
            <person name="Rusch D.B."/>
            <person name="Kozubal M.A."/>
            <person name="Inskeep W.P."/>
        </authorList>
    </citation>
    <scope>NUCLEOTIDE SEQUENCE [LARGE SCALE GENOMIC DNA]</scope>
    <source>
        <strain evidence="7">OSP_D</strain>
    </source>
</reference>
<gene>
    <name evidence="7" type="ORF">B9Q01_02650</name>
</gene>
<evidence type="ECO:0000256" key="6">
    <source>
        <dbReference type="RuleBase" id="RU361121"/>
    </source>
</evidence>
<comment type="catalytic activity">
    <reaction evidence="6">
        <text>(2S,3R)-3-hydroxybutane-1,2,3-tricarboxylate = pyruvate + succinate</text>
        <dbReference type="Rhea" id="RHEA:16809"/>
        <dbReference type="ChEBI" id="CHEBI:15361"/>
        <dbReference type="ChEBI" id="CHEBI:30031"/>
        <dbReference type="ChEBI" id="CHEBI:57429"/>
        <dbReference type="EC" id="4.1.3.30"/>
    </reaction>
</comment>
<dbReference type="GO" id="GO:0046872">
    <property type="term" value="F:metal ion binding"/>
    <property type="evidence" value="ECO:0007669"/>
    <property type="project" value="UniProtKB-KW"/>
</dbReference>
<dbReference type="PANTHER" id="PTHR42905">
    <property type="entry name" value="PHOSPHOENOLPYRUVATE CARBOXYLASE"/>
    <property type="match status" value="1"/>
</dbReference>
<keyword evidence="3" id="KW-0479">Metal-binding</keyword>
<comment type="caution">
    <text evidence="7">The sequence shown here is derived from an EMBL/GenBank/DDBJ whole genome shotgun (WGS) entry which is preliminary data.</text>
</comment>
<dbReference type="InterPro" id="IPR012695">
    <property type="entry name" value="PrpB"/>
</dbReference>
<evidence type="ECO:0000313" key="7">
    <source>
        <dbReference type="EMBL" id="PSN83967.1"/>
    </source>
</evidence>
<evidence type="ECO:0000256" key="3">
    <source>
        <dbReference type="ARBA" id="ARBA00022723"/>
    </source>
</evidence>
<dbReference type="CDD" id="cd00377">
    <property type="entry name" value="ICL_PEPM"/>
    <property type="match status" value="1"/>
</dbReference>
<dbReference type="PANTHER" id="PTHR42905:SF5">
    <property type="entry name" value="CARBOXYVINYL-CARBOXYPHOSPHONATE PHOSPHORYLMUTASE, CHLOROPLASTIC"/>
    <property type="match status" value="1"/>
</dbReference>
<dbReference type="InterPro" id="IPR040442">
    <property type="entry name" value="Pyrv_kinase-like_dom_sf"/>
</dbReference>
<protein>
    <recommendedName>
        <fullName evidence="6">Methylisocitrate lyase</fullName>
        <ecNumber evidence="6">4.1.3.30</ecNumber>
    </recommendedName>
</protein>
<comment type="pathway">
    <text evidence="6">Organic acid metabolism; propanoate degradation.</text>
</comment>
<evidence type="ECO:0000256" key="5">
    <source>
        <dbReference type="ARBA" id="ARBA00023239"/>
    </source>
</evidence>
<keyword evidence="4" id="KW-0460">Magnesium</keyword>
<name>A0A2R6AC90_9ARCH</name>
<dbReference type="SUPFAM" id="SSF51621">
    <property type="entry name" value="Phosphoenolpyruvate/pyruvate domain"/>
    <property type="match status" value="1"/>
</dbReference>
<dbReference type="EC" id="4.1.3.30" evidence="6"/>
<evidence type="ECO:0000256" key="4">
    <source>
        <dbReference type="ARBA" id="ARBA00022842"/>
    </source>
</evidence>
<dbReference type="InterPro" id="IPR018523">
    <property type="entry name" value="Isocitrate_lyase_ph_CS"/>
</dbReference>
<dbReference type="InterPro" id="IPR039556">
    <property type="entry name" value="ICL/PEPM"/>
</dbReference>
<comment type="function">
    <text evidence="6">Catalyzes the thermodynamically favored C-C bond cleavage of (2R,3S)-2-methylisocitrate to yield pyruvate and succinate.</text>
</comment>
<dbReference type="FunFam" id="3.20.20.60:FF:000009">
    <property type="entry name" value="2-methylisocitrate lyase"/>
    <property type="match status" value="1"/>
</dbReference>
<evidence type="ECO:0000313" key="8">
    <source>
        <dbReference type="Proteomes" id="UP000240880"/>
    </source>
</evidence>
<dbReference type="EMBL" id="NEXC01000010">
    <property type="protein sequence ID" value="PSN83967.1"/>
    <property type="molecule type" value="Genomic_DNA"/>
</dbReference>
<sequence length="293" mass="32444">MSSQLRKAIKEEGVIVAPGVFNPIVALLAERIGFRALYFSGGAFANSLALPDLGVTTLSEVVRAASEITSVINVPLIVDVDTGFGEALNVMRTVELMERANVAAIHIEDQVMPKKCGHLPNKEVVPTEEMVKKIIAAKQTSKSGIVVIARTDARAVEGLDSAIERAQTYVKAGADMIFPEALESEDEFKEFAKKVHAPLLANMTEFGKTPYIEVSKFEEMGYKVVIFPMTAFRVMLKAVEEALKELKQKGTQKGLLHKMLTREQIYELISYYKYEQTDRLLHEKALALLSDTH</sequence>
<dbReference type="Pfam" id="PF13714">
    <property type="entry name" value="PEP_mutase"/>
    <property type="match status" value="1"/>
</dbReference>
<dbReference type="InterPro" id="IPR015813">
    <property type="entry name" value="Pyrv/PenolPyrv_kinase-like_dom"/>
</dbReference>
<keyword evidence="5 6" id="KW-0456">Lyase</keyword>
<dbReference type="GO" id="GO:0046421">
    <property type="term" value="F:methylisocitrate lyase activity"/>
    <property type="evidence" value="ECO:0007669"/>
    <property type="project" value="UniProtKB-EC"/>
</dbReference>
<proteinExistence type="inferred from homology"/>
<dbReference type="AlphaFoldDB" id="A0A2R6AC90"/>
<dbReference type="NCBIfam" id="TIGR02317">
    <property type="entry name" value="prpB"/>
    <property type="match status" value="1"/>
</dbReference>
<accession>A0A2R6AC90</accession>
<dbReference type="GO" id="GO:0019629">
    <property type="term" value="P:propionate catabolic process, 2-methylcitrate cycle"/>
    <property type="evidence" value="ECO:0007669"/>
    <property type="project" value="InterPro"/>
</dbReference>
<organism evidence="7 8">
    <name type="scientific">Candidatus Marsarchaeota G1 archaeon OSP_D</name>
    <dbReference type="NCBI Taxonomy" id="1978155"/>
    <lineage>
        <taxon>Archaea</taxon>
        <taxon>Candidatus Marsarchaeota</taxon>
        <taxon>Candidatus Marsarchaeota group 1</taxon>
    </lineage>
</organism>
<dbReference type="UniPathway" id="UPA00946"/>
<dbReference type="Gene3D" id="3.20.20.60">
    <property type="entry name" value="Phosphoenolpyruvate-binding domains"/>
    <property type="match status" value="1"/>
</dbReference>